<protein>
    <recommendedName>
        <fullName evidence="2">WLGC domain-containing protein</fullName>
    </recommendedName>
</protein>
<evidence type="ECO:0000313" key="4">
    <source>
        <dbReference type="Proteomes" id="UP000435112"/>
    </source>
</evidence>
<dbReference type="Proteomes" id="UP000435112">
    <property type="component" value="Unassembled WGS sequence"/>
</dbReference>
<feature type="domain" description="WLGC" evidence="2">
    <location>
        <begin position="706"/>
        <end position="770"/>
    </location>
</feature>
<dbReference type="SUPFAM" id="SSF52058">
    <property type="entry name" value="L domain-like"/>
    <property type="match status" value="1"/>
</dbReference>
<keyword evidence="1" id="KW-0812">Transmembrane</keyword>
<feature type="transmembrane region" description="Helical" evidence="1">
    <location>
        <begin position="118"/>
        <end position="139"/>
    </location>
</feature>
<keyword evidence="1" id="KW-0472">Membrane</keyword>
<organism evidence="3 4">
    <name type="scientific">Phytophthora rubi</name>
    <dbReference type="NCBI Taxonomy" id="129364"/>
    <lineage>
        <taxon>Eukaryota</taxon>
        <taxon>Sar</taxon>
        <taxon>Stramenopiles</taxon>
        <taxon>Oomycota</taxon>
        <taxon>Peronosporomycetes</taxon>
        <taxon>Peronosporales</taxon>
        <taxon>Peronosporaceae</taxon>
        <taxon>Phytophthora</taxon>
    </lineage>
</organism>
<feature type="transmembrane region" description="Helical" evidence="1">
    <location>
        <begin position="264"/>
        <end position="288"/>
    </location>
</feature>
<dbReference type="Gene3D" id="3.80.10.10">
    <property type="entry name" value="Ribonuclease Inhibitor"/>
    <property type="match status" value="1"/>
</dbReference>
<keyword evidence="1" id="KW-1133">Transmembrane helix</keyword>
<gene>
    <name evidence="3" type="ORF">PR002_g23583</name>
</gene>
<feature type="transmembrane region" description="Helical" evidence="1">
    <location>
        <begin position="57"/>
        <end position="90"/>
    </location>
</feature>
<evidence type="ECO:0000256" key="1">
    <source>
        <dbReference type="SAM" id="Phobius"/>
    </source>
</evidence>
<dbReference type="EMBL" id="QXFU01002723">
    <property type="protein sequence ID" value="KAE8982248.1"/>
    <property type="molecule type" value="Genomic_DNA"/>
</dbReference>
<dbReference type="OrthoDB" id="118477at2759"/>
<accession>A0A6A3INI9</accession>
<evidence type="ECO:0000313" key="3">
    <source>
        <dbReference type="EMBL" id="KAE8982248.1"/>
    </source>
</evidence>
<sequence length="772" mass="86784">MAKKTTPLSASIRSVSGASLTVDADVKSTQVLPVGPTVSRQDSASKRRLRDTHTPQLSFLQAFGALGVPMALILVLCLAWTAWLIFVSLAPNEAANWLMNTADYDHGQFWLIIDTNPALTMAGVVCLVIVSFSYLFVILKMLLWREKILTPATIRGLERRLLDSWSGVRWESRTWSVTVGPTYRRIHSVWRDLTSFNGRNRKLWNAVTKVIDLVMQMIVLLQLLRRGSPVALVYGYALFVAANSLSCAINILSDRVSVLTEVLIDSIFDFSAAVLFRITTLVFCYYNFEFDRKAYLSYMKILEPGSFEHIARLFADQAEIALFRVSFDSLRFSSVLDLVIQISMHLAFCYRIKRMMEVMIWRQHHAWISGRTLRKSSGSIVPIETNLQVPKAAAAVFLLYSVAAVVVTQQSVSQSIAVCSAYPECVVHVYQWTNDGPCPCLIFIDVNKSPKTYEEWNYPPDAYAALKAVSRFGVLESIQVINRHLLEFPEELRSCSKLKSIQLMYTSVEIVPQWAGEFKHLETFHIEGKLGSLNLRELPEKLFTNMPNLAMLHLGVHGLHNLPPLTGVPNLQSLTIAWMFALGEIPPFDHVPNLRRLILSTVPFLQWIPDTSPLKELIEFTITPGVICCNGFRGVCDLTDFFCAGNQQFGIPPATCLMNSTDPSLPASPYFGSADTKLNFDKFSPNVCKKWSPGAVYIDNTPTMEKINMCGGKLFRECHLPGNVTGICYSMRFQVLSCINDNTRIALRRYQIEQGVGPPCDPVEERWLGCDE</sequence>
<comment type="caution">
    <text evidence="3">The sequence shown here is derived from an EMBL/GenBank/DDBJ whole genome shotgun (WGS) entry which is preliminary data.</text>
</comment>
<feature type="transmembrane region" description="Helical" evidence="1">
    <location>
        <begin position="230"/>
        <end position="252"/>
    </location>
</feature>
<proteinExistence type="predicted"/>
<evidence type="ECO:0000259" key="2">
    <source>
        <dbReference type="Pfam" id="PF26605"/>
    </source>
</evidence>
<name>A0A6A3INI9_9STRA</name>
<reference evidence="3 4" key="1">
    <citation type="submission" date="2018-09" db="EMBL/GenBank/DDBJ databases">
        <title>Genomic investigation of the strawberry pathogen Phytophthora fragariae indicates pathogenicity is determined by transcriptional variation in three key races.</title>
        <authorList>
            <person name="Adams T.M."/>
            <person name="Armitage A.D."/>
            <person name="Sobczyk M.K."/>
            <person name="Bates H.J."/>
            <person name="Dunwell J.M."/>
            <person name="Nellist C.F."/>
            <person name="Harrison R.J."/>
        </authorList>
    </citation>
    <scope>NUCLEOTIDE SEQUENCE [LARGE SCALE GENOMIC DNA]</scope>
    <source>
        <strain evidence="3 4">SCRP324</strain>
    </source>
</reference>
<dbReference type="Pfam" id="PF26605">
    <property type="entry name" value="WLGC"/>
    <property type="match status" value="1"/>
</dbReference>
<dbReference type="AlphaFoldDB" id="A0A6A3INI9"/>
<dbReference type="InterPro" id="IPR032675">
    <property type="entry name" value="LRR_dom_sf"/>
</dbReference>
<feature type="transmembrane region" description="Helical" evidence="1">
    <location>
        <begin position="332"/>
        <end position="352"/>
    </location>
</feature>
<dbReference type="InterPro" id="IPR058256">
    <property type="entry name" value="WLGC"/>
</dbReference>